<dbReference type="CDD" id="cd12912">
    <property type="entry name" value="PDC2_MCP_like"/>
    <property type="match status" value="1"/>
</dbReference>
<keyword evidence="6 9" id="KW-0472">Membrane</keyword>
<evidence type="ECO:0000259" key="11">
    <source>
        <dbReference type="PROSITE" id="PS50885"/>
    </source>
</evidence>
<accession>A0A2S6HQU5</accession>
<evidence type="ECO:0000256" key="1">
    <source>
        <dbReference type="ARBA" id="ARBA00004651"/>
    </source>
</evidence>
<dbReference type="OrthoDB" id="1112389at2"/>
<feature type="transmembrane region" description="Helical" evidence="9">
    <location>
        <begin position="298"/>
        <end position="321"/>
    </location>
</feature>
<dbReference type="GO" id="GO:0006935">
    <property type="term" value="P:chemotaxis"/>
    <property type="evidence" value="ECO:0007669"/>
    <property type="project" value="UniProtKB-KW"/>
</dbReference>
<dbReference type="InterPro" id="IPR003660">
    <property type="entry name" value="HAMP_dom"/>
</dbReference>
<evidence type="ECO:0000259" key="10">
    <source>
        <dbReference type="PROSITE" id="PS50111"/>
    </source>
</evidence>
<dbReference type="Pfam" id="PF00672">
    <property type="entry name" value="HAMP"/>
    <property type="match status" value="1"/>
</dbReference>
<dbReference type="SUPFAM" id="SSF103190">
    <property type="entry name" value="Sensory domain-like"/>
    <property type="match status" value="1"/>
</dbReference>
<keyword evidence="13" id="KW-1185">Reference proteome</keyword>
<dbReference type="SMART" id="SM00283">
    <property type="entry name" value="MA"/>
    <property type="match status" value="1"/>
</dbReference>
<dbReference type="PANTHER" id="PTHR43531">
    <property type="entry name" value="PROTEIN ICFG"/>
    <property type="match status" value="1"/>
</dbReference>
<feature type="transmembrane region" description="Helical" evidence="9">
    <location>
        <begin position="12"/>
        <end position="34"/>
    </location>
</feature>
<evidence type="ECO:0000256" key="2">
    <source>
        <dbReference type="ARBA" id="ARBA00022475"/>
    </source>
</evidence>
<evidence type="ECO:0000256" key="9">
    <source>
        <dbReference type="SAM" id="Phobius"/>
    </source>
</evidence>
<evidence type="ECO:0000256" key="5">
    <source>
        <dbReference type="ARBA" id="ARBA00022989"/>
    </source>
</evidence>
<dbReference type="Gene3D" id="1.10.8.500">
    <property type="entry name" value="HAMP domain in histidine kinase"/>
    <property type="match status" value="1"/>
</dbReference>
<dbReference type="EMBL" id="PTJA01000008">
    <property type="protein sequence ID" value="PPK79975.1"/>
    <property type="molecule type" value="Genomic_DNA"/>
</dbReference>
<dbReference type="PROSITE" id="PS50111">
    <property type="entry name" value="CHEMOTAXIS_TRANSDUC_2"/>
    <property type="match status" value="1"/>
</dbReference>
<evidence type="ECO:0000313" key="12">
    <source>
        <dbReference type="EMBL" id="PPK79975.1"/>
    </source>
</evidence>
<dbReference type="InterPro" id="IPR029151">
    <property type="entry name" value="Sensor-like_sf"/>
</dbReference>
<comment type="caution">
    <text evidence="12">The sequence shown here is derived from an EMBL/GenBank/DDBJ whole genome shotgun (WGS) entry which is preliminary data.</text>
</comment>
<comment type="subcellular location">
    <subcellularLocation>
        <location evidence="1">Cell membrane</location>
        <topology evidence="1">Multi-pass membrane protein</topology>
    </subcellularLocation>
</comment>
<dbReference type="Gene3D" id="3.30.450.20">
    <property type="entry name" value="PAS domain"/>
    <property type="match status" value="2"/>
</dbReference>
<name>A0A2S6HQU5_9FIRM</name>
<keyword evidence="8" id="KW-0807">Transducer</keyword>
<evidence type="ECO:0000256" key="7">
    <source>
        <dbReference type="ARBA" id="ARBA00029447"/>
    </source>
</evidence>
<dbReference type="GO" id="GO:0004888">
    <property type="term" value="F:transmembrane signaling receptor activity"/>
    <property type="evidence" value="ECO:0007669"/>
    <property type="project" value="TreeGrafter"/>
</dbReference>
<dbReference type="SUPFAM" id="SSF58104">
    <property type="entry name" value="Methyl-accepting chemotaxis protein (MCP) signaling domain"/>
    <property type="match status" value="1"/>
</dbReference>
<dbReference type="CDD" id="cd12913">
    <property type="entry name" value="PDC1_MCP_like"/>
    <property type="match status" value="1"/>
</dbReference>
<dbReference type="Pfam" id="PF02743">
    <property type="entry name" value="dCache_1"/>
    <property type="match status" value="1"/>
</dbReference>
<dbReference type="Gene3D" id="1.10.287.950">
    <property type="entry name" value="Methyl-accepting chemotaxis protein"/>
    <property type="match status" value="1"/>
</dbReference>
<evidence type="ECO:0000256" key="4">
    <source>
        <dbReference type="ARBA" id="ARBA00022692"/>
    </source>
</evidence>
<sequence>MSMMNKRKKRIFTKLLFGISAPVIVILILSGFLITMQVGKSMEHQSMENLNSASLAAANQVDSFLTFYLAEMKSAAASQQVEEYLKNATGNVRMPDSKGYPEIKKTLDKIQATDKDNILAAWVADLDLSQVTQSDNFTSEDGWDISSRPWYRAMELDHPILTEPYVDASTGQVIVSAVCGVFDSSTGKPLGVMGLDIKLSQLVTIMSNYKIGTGGFVVLATEGGQIVYHPNNDMIQKNVSEVEISDNIKQAITGQAAGSYTYSMNKENYFGAVNKVGNSGWLVLSSIPRSEVLASRTAVTVTIVSVFLLGSVLLVLLIILISRRLTKPLKNLSNVAEQIAEGKLDLAMENFDNDEIGMVAASLGNTVLQLKDYVNYIDEITSVLNQIADKNLAFRLEYDYKGNFEKVKNALLKISSTLTLTMERIVNASEQVAYGSQNISGSSQALAQGATEQASAVEELAATINDISHNIDKNAQDSTSANEQAVVATGELETSSRHMEALVNAMEEISENSREISKIIKTIEDIAFQTNILALNAAVEAARAGEAGKGFAVVADEVRNLASKSSEAAQNTTHLIENSIQSVMNGSGLVKDAAESLSTAVVSTRSVSEMIERISEASVRQSEAIRQVTAGIDQISAVVQTNSATAEESAAASKELSDMAAVLKELVDEFQLNRN</sequence>
<dbReference type="InterPro" id="IPR004089">
    <property type="entry name" value="MCPsignal_dom"/>
</dbReference>
<evidence type="ECO:0000256" key="8">
    <source>
        <dbReference type="PROSITE-ProRule" id="PRU00284"/>
    </source>
</evidence>
<keyword evidence="2" id="KW-1003">Cell membrane</keyword>
<dbReference type="InterPro" id="IPR051310">
    <property type="entry name" value="MCP_chemotaxis"/>
</dbReference>
<evidence type="ECO:0000256" key="3">
    <source>
        <dbReference type="ARBA" id="ARBA00022500"/>
    </source>
</evidence>
<comment type="similarity">
    <text evidence="7">Belongs to the methyl-accepting chemotaxis (MCP) protein family.</text>
</comment>
<evidence type="ECO:0000256" key="6">
    <source>
        <dbReference type="ARBA" id="ARBA00023136"/>
    </source>
</evidence>
<dbReference type="InterPro" id="IPR033479">
    <property type="entry name" value="dCache_1"/>
</dbReference>
<feature type="domain" description="Methyl-accepting transducer" evidence="10">
    <location>
        <begin position="428"/>
        <end position="657"/>
    </location>
</feature>
<gene>
    <name evidence="12" type="ORF">BXY41_108200</name>
</gene>
<dbReference type="PANTHER" id="PTHR43531:SF11">
    <property type="entry name" value="METHYL-ACCEPTING CHEMOTAXIS PROTEIN 3"/>
    <property type="match status" value="1"/>
</dbReference>
<dbReference type="PROSITE" id="PS50885">
    <property type="entry name" value="HAMP"/>
    <property type="match status" value="1"/>
</dbReference>
<evidence type="ECO:0000313" key="13">
    <source>
        <dbReference type="Proteomes" id="UP000237749"/>
    </source>
</evidence>
<organism evidence="12 13">
    <name type="scientific">Lacrimispora xylanisolvens</name>
    <dbReference type="NCBI Taxonomy" id="384636"/>
    <lineage>
        <taxon>Bacteria</taxon>
        <taxon>Bacillati</taxon>
        <taxon>Bacillota</taxon>
        <taxon>Clostridia</taxon>
        <taxon>Lachnospirales</taxon>
        <taxon>Lachnospiraceae</taxon>
        <taxon>Lacrimispora</taxon>
    </lineage>
</organism>
<reference evidence="12 13" key="1">
    <citation type="submission" date="2018-02" db="EMBL/GenBank/DDBJ databases">
        <title>Genomic Encyclopedia of Archaeal and Bacterial Type Strains, Phase II (KMG-II): from individual species to whole genera.</title>
        <authorList>
            <person name="Goeker M."/>
        </authorList>
    </citation>
    <scope>NUCLEOTIDE SEQUENCE [LARGE SCALE GENOMIC DNA]</scope>
    <source>
        <strain evidence="12 13">DSM 3808</strain>
    </source>
</reference>
<dbReference type="GO" id="GO:0005886">
    <property type="term" value="C:plasma membrane"/>
    <property type="evidence" value="ECO:0007669"/>
    <property type="project" value="UniProtKB-SubCell"/>
</dbReference>
<dbReference type="AlphaFoldDB" id="A0A2S6HQU5"/>
<dbReference type="Proteomes" id="UP000237749">
    <property type="component" value="Unassembled WGS sequence"/>
</dbReference>
<proteinExistence type="inferred from homology"/>
<dbReference type="GO" id="GO:0007165">
    <property type="term" value="P:signal transduction"/>
    <property type="evidence" value="ECO:0007669"/>
    <property type="project" value="UniProtKB-KW"/>
</dbReference>
<keyword evidence="5 9" id="KW-1133">Transmembrane helix</keyword>
<protein>
    <submittedName>
        <fullName evidence="12">Methyl-accepting chemotaxis sensory transducer with Cache sensor</fullName>
    </submittedName>
</protein>
<feature type="domain" description="HAMP" evidence="11">
    <location>
        <begin position="323"/>
        <end position="375"/>
    </location>
</feature>
<dbReference type="CDD" id="cd06225">
    <property type="entry name" value="HAMP"/>
    <property type="match status" value="1"/>
</dbReference>
<keyword evidence="4 9" id="KW-0812">Transmembrane</keyword>
<dbReference type="Pfam" id="PF00015">
    <property type="entry name" value="MCPsignal"/>
    <property type="match status" value="1"/>
</dbReference>
<dbReference type="SMART" id="SM00304">
    <property type="entry name" value="HAMP"/>
    <property type="match status" value="2"/>
</dbReference>
<keyword evidence="3" id="KW-0145">Chemotaxis</keyword>
<dbReference type="CDD" id="cd11386">
    <property type="entry name" value="MCP_signal"/>
    <property type="match status" value="1"/>
</dbReference>